<comment type="subcellular location">
    <subcellularLocation>
        <location evidence="1 7">Cell membrane</location>
        <topology evidence="1 7">Multi-pass membrane protein</topology>
    </subcellularLocation>
</comment>
<dbReference type="GO" id="GO:0055085">
    <property type="term" value="P:transmembrane transport"/>
    <property type="evidence" value="ECO:0007669"/>
    <property type="project" value="InterPro"/>
</dbReference>
<dbReference type="RefSeq" id="WP_002880917.1">
    <property type="nucleotide sequence ID" value="NZ_AMWK01000003.1"/>
</dbReference>
<evidence type="ECO:0000256" key="2">
    <source>
        <dbReference type="ARBA" id="ARBA00022448"/>
    </source>
</evidence>
<dbReference type="Gene3D" id="1.10.3720.10">
    <property type="entry name" value="MetI-like"/>
    <property type="match status" value="1"/>
</dbReference>
<protein>
    <submittedName>
        <fullName evidence="9">Oligopeptide transport system permease protein</fullName>
    </submittedName>
</protein>
<dbReference type="AlphaFoldDB" id="N9SS22"/>
<feature type="transmembrane region" description="Helical" evidence="7">
    <location>
        <begin position="251"/>
        <end position="270"/>
    </location>
</feature>
<dbReference type="PANTHER" id="PTHR43386">
    <property type="entry name" value="OLIGOPEPTIDE TRANSPORT SYSTEM PERMEASE PROTEIN APPC"/>
    <property type="match status" value="1"/>
</dbReference>
<comment type="caution">
    <text evidence="9">The sequence shown here is derived from an EMBL/GenBank/DDBJ whole genome shotgun (WGS) entry which is preliminary data.</text>
</comment>
<feature type="transmembrane region" description="Helical" evidence="7">
    <location>
        <begin position="359"/>
        <end position="384"/>
    </location>
</feature>
<evidence type="ECO:0000256" key="7">
    <source>
        <dbReference type="RuleBase" id="RU363032"/>
    </source>
</evidence>
<keyword evidence="2 7" id="KW-0813">Transport</keyword>
<evidence type="ECO:0000256" key="6">
    <source>
        <dbReference type="ARBA" id="ARBA00023136"/>
    </source>
</evidence>
<dbReference type="CDD" id="cd06261">
    <property type="entry name" value="TM_PBP2"/>
    <property type="match status" value="1"/>
</dbReference>
<dbReference type="InterPro" id="IPR000515">
    <property type="entry name" value="MetI-like"/>
</dbReference>
<dbReference type="OrthoDB" id="397301at2"/>
<dbReference type="PATRIC" id="fig|1188234.3.peg.71"/>
<sequence>MDNLFKFKKYPEIQKNDYVIHTTAKKQYWKRFFSNKISLTWFIIFCILFASLLVALFLVRNSATKSIDPTTNLVNNLPSSFNPIITKNFNRGPEIDFIREIAQLEEKQANLEIRNPLFVIYFDSAKEIGGDQTIYTDIITLAYNPYDLINTINSLNKNTNLINVPSGLYMGTNNQGIDIYARSIITLWMTILIIILAIFINIFIGFNLAVIVNLYQKNLFVNFLDKLITAMSVIPEIIWVFLLSIFIGTQWYAMLISLSLICWVSYYKLAKEKIYSLLNKEFILVAKTLGSSNWKIAYRHIFNYLYPEFLILFVERFSINILIVSSLAFLDFIIASNAINIGTVLKEGIILFFENPSYLLLVATYIILFALTLKLLSGAFANAYNPRIN</sequence>
<evidence type="ECO:0000256" key="1">
    <source>
        <dbReference type="ARBA" id="ARBA00004651"/>
    </source>
</evidence>
<organism evidence="9 10">
    <name type="scientific">Metamycoplasma alkalescens 14918</name>
    <dbReference type="NCBI Taxonomy" id="1188234"/>
    <lineage>
        <taxon>Bacteria</taxon>
        <taxon>Bacillati</taxon>
        <taxon>Mycoplasmatota</taxon>
        <taxon>Mycoplasmoidales</taxon>
        <taxon>Metamycoplasmataceae</taxon>
        <taxon>Metamycoplasma</taxon>
    </lineage>
</organism>
<accession>N9SS22</accession>
<evidence type="ECO:0000259" key="8">
    <source>
        <dbReference type="PROSITE" id="PS50928"/>
    </source>
</evidence>
<name>N9SS22_9BACT</name>
<gene>
    <name evidence="9" type="primary">oppC-1</name>
    <name evidence="9" type="ORF">MALK_0800</name>
</gene>
<dbReference type="Proteomes" id="UP000013137">
    <property type="component" value="Unassembled WGS sequence"/>
</dbReference>
<dbReference type="GO" id="GO:0005886">
    <property type="term" value="C:plasma membrane"/>
    <property type="evidence" value="ECO:0007669"/>
    <property type="project" value="UniProtKB-SubCell"/>
</dbReference>
<feature type="transmembrane region" description="Helical" evidence="7">
    <location>
        <begin position="187"/>
        <end position="215"/>
    </location>
</feature>
<evidence type="ECO:0000313" key="9">
    <source>
        <dbReference type="EMBL" id="ENY54184.1"/>
    </source>
</evidence>
<keyword evidence="5 7" id="KW-1133">Transmembrane helix</keyword>
<comment type="similarity">
    <text evidence="7">Belongs to the binding-protein-dependent transport system permease family.</text>
</comment>
<feature type="transmembrane region" description="Helical" evidence="7">
    <location>
        <begin position="39"/>
        <end position="59"/>
    </location>
</feature>
<evidence type="ECO:0000256" key="3">
    <source>
        <dbReference type="ARBA" id="ARBA00022475"/>
    </source>
</evidence>
<dbReference type="InterPro" id="IPR050366">
    <property type="entry name" value="BP-dependent_transpt_permease"/>
</dbReference>
<dbReference type="PROSITE" id="PS50928">
    <property type="entry name" value="ABC_TM1"/>
    <property type="match status" value="1"/>
</dbReference>
<keyword evidence="10" id="KW-1185">Reference proteome</keyword>
<dbReference type="SUPFAM" id="SSF161098">
    <property type="entry name" value="MetI-like"/>
    <property type="match status" value="1"/>
</dbReference>
<feature type="domain" description="ABC transmembrane type-1" evidence="8">
    <location>
        <begin position="187"/>
        <end position="377"/>
    </location>
</feature>
<evidence type="ECO:0000256" key="4">
    <source>
        <dbReference type="ARBA" id="ARBA00022692"/>
    </source>
</evidence>
<dbReference type="eggNOG" id="COG1173">
    <property type="taxonomic scope" value="Bacteria"/>
</dbReference>
<reference evidence="9 10" key="1">
    <citation type="journal article" date="2013" name="Genome Announc.">
        <title>Draft Genome Sequences of Mycoplasma alkalescens, Mycoplasma arginini, and Mycoplasma bovigenitalium, Three Species with Equivocal Pathogenic Status for Cattle.</title>
        <authorList>
            <person name="Manso-Silvan L."/>
            <person name="Tardy F."/>
            <person name="Baranowski E."/>
            <person name="Barre A."/>
            <person name="Blanchard A."/>
            <person name="Breton M."/>
            <person name="Couture C."/>
            <person name="Citti C."/>
            <person name="Dordet-Frisoni E."/>
            <person name="Dupuy V."/>
            <person name="Gaurivaud P."/>
            <person name="Jacob D."/>
            <person name="Lemaitre C."/>
            <person name="Nikolski M."/>
            <person name="Nouvel L.X."/>
            <person name="Poumarat F."/>
            <person name="Thebault P."/>
            <person name="Theil S."/>
            <person name="Thiaucourt F."/>
            <person name="Sirand-Pugnet P."/>
        </authorList>
    </citation>
    <scope>NUCLEOTIDE SEQUENCE [LARGE SCALE GENOMIC DNA]</scope>
    <source>
        <strain evidence="9 10">14918</strain>
    </source>
</reference>
<dbReference type="PANTHER" id="PTHR43386:SF1">
    <property type="entry name" value="D,D-DIPEPTIDE TRANSPORT SYSTEM PERMEASE PROTEIN DDPC-RELATED"/>
    <property type="match status" value="1"/>
</dbReference>
<keyword evidence="4 7" id="KW-0812">Transmembrane</keyword>
<evidence type="ECO:0000313" key="10">
    <source>
        <dbReference type="Proteomes" id="UP000013137"/>
    </source>
</evidence>
<feature type="transmembrane region" description="Helical" evidence="7">
    <location>
        <begin position="227"/>
        <end position="245"/>
    </location>
</feature>
<dbReference type="InterPro" id="IPR035906">
    <property type="entry name" value="MetI-like_sf"/>
</dbReference>
<feature type="transmembrane region" description="Helical" evidence="7">
    <location>
        <begin position="317"/>
        <end position="339"/>
    </location>
</feature>
<dbReference type="Pfam" id="PF00528">
    <property type="entry name" value="BPD_transp_1"/>
    <property type="match status" value="1"/>
</dbReference>
<proteinExistence type="inferred from homology"/>
<keyword evidence="3" id="KW-1003">Cell membrane</keyword>
<dbReference type="EMBL" id="AMWK01000003">
    <property type="protein sequence ID" value="ENY54184.1"/>
    <property type="molecule type" value="Genomic_DNA"/>
</dbReference>
<keyword evidence="6 7" id="KW-0472">Membrane</keyword>
<evidence type="ECO:0000256" key="5">
    <source>
        <dbReference type="ARBA" id="ARBA00022989"/>
    </source>
</evidence>